<dbReference type="RefSeq" id="WP_144303666.1">
    <property type="nucleotide sequence ID" value="NZ_QMIE01000012.1"/>
</dbReference>
<feature type="zinc finger region" description="dksA C4-type" evidence="4">
    <location>
        <begin position="80"/>
        <end position="104"/>
    </location>
</feature>
<keyword evidence="3" id="KW-0862">Zinc</keyword>
<keyword evidence="1" id="KW-0479">Metal-binding</keyword>
<name>A0A7M3MDF0_9BACT</name>
<protein>
    <submittedName>
        <fullName evidence="7">RNA polymerase-binding protein DksA</fullName>
    </submittedName>
</protein>
<dbReference type="GO" id="GO:0008270">
    <property type="term" value="F:zinc ion binding"/>
    <property type="evidence" value="ECO:0007669"/>
    <property type="project" value="UniProtKB-KW"/>
</dbReference>
<dbReference type="Proteomes" id="UP000448292">
    <property type="component" value="Unassembled WGS sequence"/>
</dbReference>
<evidence type="ECO:0000256" key="2">
    <source>
        <dbReference type="ARBA" id="ARBA00022771"/>
    </source>
</evidence>
<evidence type="ECO:0000313" key="8">
    <source>
        <dbReference type="Proteomes" id="UP000448292"/>
    </source>
</evidence>
<keyword evidence="5" id="KW-0175">Coiled coil</keyword>
<evidence type="ECO:0000256" key="3">
    <source>
        <dbReference type="ARBA" id="ARBA00022833"/>
    </source>
</evidence>
<dbReference type="InterPro" id="IPR020458">
    <property type="entry name" value="Znf_DskA_TraR_CS"/>
</dbReference>
<evidence type="ECO:0000313" key="7">
    <source>
        <dbReference type="EMBL" id="TVM16238.1"/>
    </source>
</evidence>
<dbReference type="InterPro" id="IPR000962">
    <property type="entry name" value="Znf_DskA_TraR"/>
</dbReference>
<feature type="coiled-coil region" evidence="5">
    <location>
        <begin position="14"/>
        <end position="75"/>
    </location>
</feature>
<feature type="domain" description="Zinc finger DksA/TraR C4-type" evidence="6">
    <location>
        <begin position="75"/>
        <end position="109"/>
    </location>
</feature>
<dbReference type="PROSITE" id="PS51128">
    <property type="entry name" value="ZF_DKSA_2"/>
    <property type="match status" value="1"/>
</dbReference>
<dbReference type="Pfam" id="PF01258">
    <property type="entry name" value="zf-dskA_traR"/>
    <property type="match status" value="1"/>
</dbReference>
<proteinExistence type="predicted"/>
<dbReference type="AlphaFoldDB" id="A0A7M3MDF0"/>
<evidence type="ECO:0000259" key="6">
    <source>
        <dbReference type="Pfam" id="PF01258"/>
    </source>
</evidence>
<dbReference type="Gene3D" id="1.20.120.910">
    <property type="entry name" value="DksA, coiled-coil domain"/>
    <property type="match status" value="1"/>
</dbReference>
<comment type="caution">
    <text evidence="7">The sequence shown here is derived from an EMBL/GenBank/DDBJ whole genome shotgun (WGS) entry which is preliminary data.</text>
</comment>
<organism evidence="7 8">
    <name type="scientific">Oceanidesulfovibrio indonesiensis</name>
    <dbReference type="NCBI Taxonomy" id="54767"/>
    <lineage>
        <taxon>Bacteria</taxon>
        <taxon>Pseudomonadati</taxon>
        <taxon>Thermodesulfobacteriota</taxon>
        <taxon>Desulfovibrionia</taxon>
        <taxon>Desulfovibrionales</taxon>
        <taxon>Desulfovibrionaceae</taxon>
        <taxon>Oceanidesulfovibrio</taxon>
    </lineage>
</organism>
<dbReference type="PROSITE" id="PS01102">
    <property type="entry name" value="ZF_DKSA_1"/>
    <property type="match status" value="1"/>
</dbReference>
<evidence type="ECO:0000256" key="5">
    <source>
        <dbReference type="SAM" id="Coils"/>
    </source>
</evidence>
<keyword evidence="2" id="KW-0863">Zinc-finger</keyword>
<gene>
    <name evidence="7" type="ORF">DPQ33_13030</name>
</gene>
<dbReference type="PANTHER" id="PTHR33823">
    <property type="entry name" value="RNA POLYMERASE-BINDING TRANSCRIPTION FACTOR DKSA-RELATED"/>
    <property type="match status" value="1"/>
</dbReference>
<dbReference type="EMBL" id="QMIE01000012">
    <property type="protein sequence ID" value="TVM16238.1"/>
    <property type="molecule type" value="Genomic_DNA"/>
</dbReference>
<dbReference type="SUPFAM" id="SSF57716">
    <property type="entry name" value="Glucocorticoid receptor-like (DNA-binding domain)"/>
    <property type="match status" value="1"/>
</dbReference>
<accession>A0A7M3MDF0</accession>
<evidence type="ECO:0000256" key="4">
    <source>
        <dbReference type="PROSITE-ProRule" id="PRU00510"/>
    </source>
</evidence>
<evidence type="ECO:0000256" key="1">
    <source>
        <dbReference type="ARBA" id="ARBA00022723"/>
    </source>
</evidence>
<dbReference type="OrthoDB" id="962301at2"/>
<dbReference type="PANTHER" id="PTHR33823:SF4">
    <property type="entry name" value="GENERAL STRESS PROTEIN 16O"/>
    <property type="match status" value="1"/>
</dbReference>
<keyword evidence="8" id="KW-1185">Reference proteome</keyword>
<reference evidence="7 8" key="1">
    <citation type="submission" date="2018-06" db="EMBL/GenBank/DDBJ databases">
        <title>Complete genome of Desulfovibrio indonesiensis P37SLT.</title>
        <authorList>
            <person name="Crispim J.S."/>
            <person name="Vidigal P.M.P."/>
            <person name="Silva L.C.F."/>
            <person name="Laguardia C.N."/>
            <person name="Araujo L.C."/>
            <person name="Dias R.S."/>
            <person name="Sousa M.P."/>
            <person name="Paula S.O."/>
            <person name="Silva C."/>
        </authorList>
    </citation>
    <scope>NUCLEOTIDE SEQUENCE [LARGE SCALE GENOMIC DNA]</scope>
    <source>
        <strain evidence="7 8">P37SLT</strain>
    </source>
</reference>
<sequence length="112" mass="12862">MEIDTIRQKLDERFRFVREEEDRLRALRAELQEKLMEPAERGQQEQELSQINSEIENLENESVKLREALARADAGSYGMCSSCGRNIESTRLDAIPWTELCIDCAQAQETGA</sequence>